<evidence type="ECO:0000313" key="2">
    <source>
        <dbReference type="EMBL" id="RCW65224.1"/>
    </source>
</evidence>
<dbReference type="OrthoDB" id="8908391at2"/>
<dbReference type="EMBL" id="QPJK01000013">
    <property type="protein sequence ID" value="RCW65224.1"/>
    <property type="molecule type" value="Genomic_DNA"/>
</dbReference>
<dbReference type="RefSeq" id="WP_114472006.1">
    <property type="nucleotide sequence ID" value="NZ_QPJK01000013.1"/>
</dbReference>
<sequence length="79" mass="8783">MAQSNGLGIRSKQPDGPEVDEAERKVGAVLRDLEDKTDVDVKDIDLEEVVDRDAQDRPVVKKAVDIQAQERPKKKGWAS</sequence>
<evidence type="ECO:0000256" key="1">
    <source>
        <dbReference type="SAM" id="MobiDB-lite"/>
    </source>
</evidence>
<organism evidence="2 3">
    <name type="scientific">Pseudorhodoferax soli</name>
    <dbReference type="NCBI Taxonomy" id="545864"/>
    <lineage>
        <taxon>Bacteria</taxon>
        <taxon>Pseudomonadati</taxon>
        <taxon>Pseudomonadota</taxon>
        <taxon>Betaproteobacteria</taxon>
        <taxon>Burkholderiales</taxon>
        <taxon>Comamonadaceae</taxon>
    </lineage>
</organism>
<gene>
    <name evidence="2" type="ORF">DES41_113148</name>
</gene>
<comment type="caution">
    <text evidence="2">The sequence shown here is derived from an EMBL/GenBank/DDBJ whole genome shotgun (WGS) entry which is preliminary data.</text>
</comment>
<evidence type="ECO:0000313" key="3">
    <source>
        <dbReference type="Proteomes" id="UP000252884"/>
    </source>
</evidence>
<dbReference type="AlphaFoldDB" id="A0A368XGT2"/>
<accession>A0A368XGT2</accession>
<reference evidence="2 3" key="1">
    <citation type="submission" date="2018-07" db="EMBL/GenBank/DDBJ databases">
        <title>Genomic Encyclopedia of Type Strains, Phase IV (KMG-IV): sequencing the most valuable type-strain genomes for metagenomic binning, comparative biology and taxonomic classification.</title>
        <authorList>
            <person name="Goeker M."/>
        </authorList>
    </citation>
    <scope>NUCLEOTIDE SEQUENCE [LARGE SCALE GENOMIC DNA]</scope>
    <source>
        <strain evidence="2 3">DSM 21634</strain>
    </source>
</reference>
<name>A0A368XGT2_9BURK</name>
<feature type="region of interest" description="Disordered" evidence="1">
    <location>
        <begin position="1"/>
        <end position="23"/>
    </location>
</feature>
<keyword evidence="3" id="KW-1185">Reference proteome</keyword>
<dbReference type="Proteomes" id="UP000252884">
    <property type="component" value="Unassembled WGS sequence"/>
</dbReference>
<protein>
    <submittedName>
        <fullName evidence="2">Uncharacterized protein</fullName>
    </submittedName>
</protein>
<feature type="region of interest" description="Disordered" evidence="1">
    <location>
        <begin position="56"/>
        <end position="79"/>
    </location>
</feature>
<proteinExistence type="predicted"/>
<feature type="compositionally biased region" description="Basic and acidic residues" evidence="1">
    <location>
        <begin position="56"/>
        <end position="71"/>
    </location>
</feature>